<dbReference type="SUPFAM" id="SSF52266">
    <property type="entry name" value="SGNH hydrolase"/>
    <property type="match status" value="1"/>
</dbReference>
<reference evidence="4" key="2">
    <citation type="submission" date="2021-04" db="EMBL/GenBank/DDBJ databases">
        <authorList>
            <person name="Gilroy R."/>
        </authorList>
    </citation>
    <scope>NUCLEOTIDE SEQUENCE</scope>
    <source>
        <strain evidence="4">USAMLcec2-132</strain>
    </source>
</reference>
<dbReference type="SUPFAM" id="SSF51126">
    <property type="entry name" value="Pectin lyase-like"/>
    <property type="match status" value="1"/>
</dbReference>
<dbReference type="Gene3D" id="3.40.50.1110">
    <property type="entry name" value="SGNH hydrolase"/>
    <property type="match status" value="1"/>
</dbReference>
<accession>A0A9D2NDT5</accession>
<dbReference type="PANTHER" id="PTHR30383">
    <property type="entry name" value="THIOESTERASE 1/PROTEASE 1/LYSOPHOSPHOLIPASE L1"/>
    <property type="match status" value="1"/>
</dbReference>
<feature type="signal peptide" evidence="2">
    <location>
        <begin position="1"/>
        <end position="29"/>
    </location>
</feature>
<dbReference type="AlphaFoldDB" id="A0A9D2NDT5"/>
<feature type="domain" description="SGNH hydrolase-type esterase" evidence="3">
    <location>
        <begin position="294"/>
        <end position="485"/>
    </location>
</feature>
<reference evidence="4" key="1">
    <citation type="journal article" date="2021" name="PeerJ">
        <title>Extensive microbial diversity within the chicken gut microbiome revealed by metagenomics and culture.</title>
        <authorList>
            <person name="Gilroy R."/>
            <person name="Ravi A."/>
            <person name="Getino M."/>
            <person name="Pursley I."/>
            <person name="Horton D.L."/>
            <person name="Alikhan N.F."/>
            <person name="Baker D."/>
            <person name="Gharbi K."/>
            <person name="Hall N."/>
            <person name="Watson M."/>
            <person name="Adriaenssens E.M."/>
            <person name="Foster-Nyarko E."/>
            <person name="Jarju S."/>
            <person name="Secka A."/>
            <person name="Antonio M."/>
            <person name="Oren A."/>
            <person name="Chaudhuri R.R."/>
            <person name="La Ragione R."/>
            <person name="Hildebrand F."/>
            <person name="Pallen M.J."/>
        </authorList>
    </citation>
    <scope>NUCLEOTIDE SEQUENCE</scope>
    <source>
        <strain evidence="4">USAMLcec2-132</strain>
    </source>
</reference>
<feature type="chain" id="PRO_5038417922" description="SGNH hydrolase-type esterase domain-containing protein" evidence="2">
    <location>
        <begin position="30"/>
        <end position="546"/>
    </location>
</feature>
<name>A0A9D2NDT5_9FIRM</name>
<dbReference type="Proteomes" id="UP000823891">
    <property type="component" value="Unassembled WGS sequence"/>
</dbReference>
<dbReference type="InterPro" id="IPR051532">
    <property type="entry name" value="Ester_Hydrolysis_Enzymes"/>
</dbReference>
<evidence type="ECO:0000259" key="3">
    <source>
        <dbReference type="Pfam" id="PF13472"/>
    </source>
</evidence>
<feature type="region of interest" description="Disordered" evidence="1">
    <location>
        <begin position="28"/>
        <end position="252"/>
    </location>
</feature>
<sequence length="546" mass="58414">MKGKGFLTIIGCGLLAAFLLSLTGPAVSAAPGRGETAVSENEAETADEEEGRQKDGAEREKTAEDSEAISENAASEASVSRNMDSRKTVSQNSVSGNTVSGDSVSSNRIPARLLLRPSGGKRTDVSGNVISGNSISQNTVSENAISGSSVSQNTVSEKTSSVSEVSTGSVSRNHASGDGTAEEKRPENRVSGSSVSGNQVSGNSTSGSKASGSRVSGNSTSGNSVSRNSVSRNSVSANSVSQNSAPEMVHDRKLTLEDRQKVMSSHKQTMQANEQDRKTISGNDIDFSDLKIACIGDSITQAVNLESLENYQELAWPHIMQEALGAGEVVNLGIGGSSIGRYWADAFVDRYDQIPEDTDLILVMGGTNDGFCASFVEFGNSAERAPRTFWGDLDELMDGLAADYPGAEVIFMTPLPNSLQDILKAERKYLMPQEKFGEVISTLAGEHGMEVFDLYNSNILDGHDKDNVLHLMPDGVHPNAEGYRILGEHIAAELIRLLDERKEQMPEWSGQSEEREEPEESGTSEEQEVPEESQTSEEQESRREAG</sequence>
<feature type="compositionally biased region" description="Low complexity" evidence="1">
    <location>
        <begin position="69"/>
        <end position="80"/>
    </location>
</feature>
<feature type="compositionally biased region" description="Acidic residues" evidence="1">
    <location>
        <begin position="514"/>
        <end position="538"/>
    </location>
</feature>
<feature type="region of interest" description="Disordered" evidence="1">
    <location>
        <begin position="502"/>
        <end position="546"/>
    </location>
</feature>
<proteinExistence type="predicted"/>
<dbReference type="PANTHER" id="PTHR30383:SF29">
    <property type="entry name" value="SGNH HYDROLASE-TYPE ESTERASE DOMAIN-CONTAINING PROTEIN"/>
    <property type="match status" value="1"/>
</dbReference>
<feature type="compositionally biased region" description="Polar residues" evidence="1">
    <location>
        <begin position="125"/>
        <end position="153"/>
    </location>
</feature>
<evidence type="ECO:0000256" key="2">
    <source>
        <dbReference type="SAM" id="SignalP"/>
    </source>
</evidence>
<evidence type="ECO:0000313" key="4">
    <source>
        <dbReference type="EMBL" id="HJC22512.1"/>
    </source>
</evidence>
<feature type="compositionally biased region" description="Polar residues" evidence="1">
    <location>
        <begin position="88"/>
        <end position="108"/>
    </location>
</feature>
<gene>
    <name evidence="4" type="ORF">H9761_02265</name>
</gene>
<feature type="compositionally biased region" description="Low complexity" evidence="1">
    <location>
        <begin position="154"/>
        <end position="171"/>
    </location>
</feature>
<feature type="compositionally biased region" description="Basic and acidic residues" evidence="1">
    <location>
        <begin position="51"/>
        <end position="64"/>
    </location>
</feature>
<organism evidence="4 5">
    <name type="scientific">Candidatus Eisenbergiella merdavium</name>
    <dbReference type="NCBI Taxonomy" id="2838551"/>
    <lineage>
        <taxon>Bacteria</taxon>
        <taxon>Bacillati</taxon>
        <taxon>Bacillota</taxon>
        <taxon>Clostridia</taxon>
        <taxon>Lachnospirales</taxon>
        <taxon>Lachnospiraceae</taxon>
        <taxon>Eisenbergiella</taxon>
    </lineage>
</organism>
<protein>
    <recommendedName>
        <fullName evidence="3">SGNH hydrolase-type esterase domain-containing protein</fullName>
    </recommendedName>
</protein>
<dbReference type="InterPro" id="IPR011050">
    <property type="entry name" value="Pectin_lyase_fold/virulence"/>
</dbReference>
<evidence type="ECO:0000256" key="1">
    <source>
        <dbReference type="SAM" id="MobiDB-lite"/>
    </source>
</evidence>
<feature type="compositionally biased region" description="Low complexity" evidence="1">
    <location>
        <begin position="189"/>
        <end position="245"/>
    </location>
</feature>
<dbReference type="InterPro" id="IPR036514">
    <property type="entry name" value="SGNH_hydro_sf"/>
</dbReference>
<dbReference type="CDD" id="cd00229">
    <property type="entry name" value="SGNH_hydrolase"/>
    <property type="match status" value="1"/>
</dbReference>
<evidence type="ECO:0000313" key="5">
    <source>
        <dbReference type="Proteomes" id="UP000823891"/>
    </source>
</evidence>
<dbReference type="Pfam" id="PF13472">
    <property type="entry name" value="Lipase_GDSL_2"/>
    <property type="match status" value="1"/>
</dbReference>
<feature type="compositionally biased region" description="Acidic residues" evidence="1">
    <location>
        <begin position="41"/>
        <end position="50"/>
    </location>
</feature>
<keyword evidence="2" id="KW-0732">Signal</keyword>
<comment type="caution">
    <text evidence="4">The sequence shown here is derived from an EMBL/GenBank/DDBJ whole genome shotgun (WGS) entry which is preliminary data.</text>
</comment>
<dbReference type="InterPro" id="IPR013830">
    <property type="entry name" value="SGNH_hydro"/>
</dbReference>
<dbReference type="EMBL" id="DWWS01000013">
    <property type="protein sequence ID" value="HJC22512.1"/>
    <property type="molecule type" value="Genomic_DNA"/>
</dbReference>